<proteinExistence type="predicted"/>
<protein>
    <submittedName>
        <fullName evidence="1">Uncharacterized protein</fullName>
    </submittedName>
</protein>
<organism evidence="1 2">
    <name type="scientific">Chaetoceros tenuissimus</name>
    <dbReference type="NCBI Taxonomy" id="426638"/>
    <lineage>
        <taxon>Eukaryota</taxon>
        <taxon>Sar</taxon>
        <taxon>Stramenopiles</taxon>
        <taxon>Ochrophyta</taxon>
        <taxon>Bacillariophyta</taxon>
        <taxon>Coscinodiscophyceae</taxon>
        <taxon>Chaetocerotophycidae</taxon>
        <taxon>Chaetocerotales</taxon>
        <taxon>Chaetocerotaceae</taxon>
        <taxon>Chaetoceros</taxon>
    </lineage>
</organism>
<name>A0AAD3CFE0_9STRA</name>
<dbReference type="Proteomes" id="UP001054902">
    <property type="component" value="Unassembled WGS sequence"/>
</dbReference>
<keyword evidence="2" id="KW-1185">Reference proteome</keyword>
<dbReference type="AlphaFoldDB" id="A0AAD3CFE0"/>
<gene>
    <name evidence="1" type="ORF">CTEN210_00362</name>
</gene>
<sequence length="256" mass="29309">MRLFEDVYQVDYTMSNVNKHAKNEGQSKVCSTLPGDNDIFYPNSNAPKPIHANRNKVPGDFQVRALATNIDEKKSTFTAVPTDKKYAPIDWWPVIYTIFGMYMLAREETIMILQKIQNKLTDDPIDYTRSGVYRGFSSENVHGKTIKQSVRTRLNFTQNGLISGDGADSIDGQYSVKGTWKEVGNGEYEVEWTEKYKDFEVEIEGKLKKGNILFGRFTSSRGFSGTFAVGRDYDKNCSYNLLNRRNDSVRVRIWDV</sequence>
<accession>A0AAD3CFE0</accession>
<dbReference type="EMBL" id="BLLK01000019">
    <property type="protein sequence ID" value="GFH43889.1"/>
    <property type="molecule type" value="Genomic_DNA"/>
</dbReference>
<evidence type="ECO:0000313" key="2">
    <source>
        <dbReference type="Proteomes" id="UP001054902"/>
    </source>
</evidence>
<reference evidence="1 2" key="1">
    <citation type="journal article" date="2021" name="Sci. Rep.">
        <title>The genome of the diatom Chaetoceros tenuissimus carries an ancient integrated fragment of an extant virus.</title>
        <authorList>
            <person name="Hongo Y."/>
            <person name="Kimura K."/>
            <person name="Takaki Y."/>
            <person name="Yoshida Y."/>
            <person name="Baba S."/>
            <person name="Kobayashi G."/>
            <person name="Nagasaki K."/>
            <person name="Hano T."/>
            <person name="Tomaru Y."/>
        </authorList>
    </citation>
    <scope>NUCLEOTIDE SEQUENCE [LARGE SCALE GENOMIC DNA]</scope>
    <source>
        <strain evidence="1 2">NIES-3715</strain>
    </source>
</reference>
<comment type="caution">
    <text evidence="1">The sequence shown here is derived from an EMBL/GenBank/DDBJ whole genome shotgun (WGS) entry which is preliminary data.</text>
</comment>
<evidence type="ECO:0000313" key="1">
    <source>
        <dbReference type="EMBL" id="GFH43889.1"/>
    </source>
</evidence>